<name>A0A378IUV0_9GAMM</name>
<dbReference type="Proteomes" id="UP000254033">
    <property type="component" value="Unassembled WGS sequence"/>
</dbReference>
<dbReference type="AlphaFoldDB" id="A0A378IUV0"/>
<proteinExistence type="predicted"/>
<reference evidence="1 2" key="1">
    <citation type="submission" date="2018-06" db="EMBL/GenBank/DDBJ databases">
        <authorList>
            <consortium name="Pathogen Informatics"/>
            <person name="Doyle S."/>
        </authorList>
    </citation>
    <scope>NUCLEOTIDE SEQUENCE [LARGE SCALE GENOMIC DNA]</scope>
    <source>
        <strain evidence="1 2">NCTC11978</strain>
    </source>
</reference>
<gene>
    <name evidence="1" type="ORF">NCTC11978_01870</name>
</gene>
<dbReference type="EMBL" id="UGNY01000001">
    <property type="protein sequence ID" value="STX38682.1"/>
    <property type="molecule type" value="Genomic_DNA"/>
</dbReference>
<protein>
    <submittedName>
        <fullName evidence="1">Uncharacterized protein</fullName>
    </submittedName>
</protein>
<dbReference type="RefSeq" id="WP_115175378.1">
    <property type="nucleotide sequence ID" value="NZ_UGNY01000001.1"/>
</dbReference>
<sequence length="569" mass="64467">MAREKIPGFFHAASKQPTLILTNYIHYDGIGDFSHLLDIMEALMPLAARLGIKIVPLVICLNERKQTVIDKIAERCPGLKPFIFTAADTINRPQLPALFAEFVGNNIKLQNKLRRALSIFQIATATTKEQKDLLLKFCSPGIPVVNISEQCGLRTSAEFSPMSSIDERDRANPNLKNINDRWMGLEKRTYCYGVKIKAPLSMSKADAIQTLENTDFKRALLGHEDSEAPSEETITEFLRSNQLIPAYLQSKISIIKFLFFCLEQPTLTGKGDVTFYVNNYENLFTPRGKPWQSQEASTLTDMQDEGARLPSFESFLITAPYIPRFKNLCFSNLKDLGFTSLEINLNGNKRTIVLNSDELAPRRTIRILTDFKLNDHDYDHLFHIANSVVGVSGDNTLEKALSHEKLPVLQSENKYPFEVGMWTLGQLAQDYLPDVSAAVQEDLERFFGRKNMRLDQPSHWSELLAVDIPTLLTHWQRAIPELRVKNNLYTHLDHIFYEALLHLSAATGDIALLHGIYEQFPDIDFTIPNKHGKTVEIIATENGHEGYLQELVQLAGVQSGKLMEMSKRQ</sequence>
<organism evidence="1 2">
    <name type="scientific">Legionella feeleii</name>
    <dbReference type="NCBI Taxonomy" id="453"/>
    <lineage>
        <taxon>Bacteria</taxon>
        <taxon>Pseudomonadati</taxon>
        <taxon>Pseudomonadota</taxon>
        <taxon>Gammaproteobacteria</taxon>
        <taxon>Legionellales</taxon>
        <taxon>Legionellaceae</taxon>
        <taxon>Legionella</taxon>
    </lineage>
</organism>
<accession>A0A378IUV0</accession>
<evidence type="ECO:0000313" key="2">
    <source>
        <dbReference type="Proteomes" id="UP000254033"/>
    </source>
</evidence>
<evidence type="ECO:0000313" key="1">
    <source>
        <dbReference type="EMBL" id="STX38682.1"/>
    </source>
</evidence>